<comment type="caution">
    <text evidence="1">The sequence shown here is derived from an EMBL/GenBank/DDBJ whole genome shotgun (WGS) entry which is preliminary data.</text>
</comment>
<keyword evidence="2" id="KW-1185">Reference proteome</keyword>
<dbReference type="EMBL" id="AEYE02000019">
    <property type="protein sequence ID" value="EPE96959.1"/>
    <property type="molecule type" value="Genomic_DNA"/>
</dbReference>
<dbReference type="Proteomes" id="UP000014411">
    <property type="component" value="Unassembled WGS sequence"/>
</dbReference>
<accession>S3HE03</accession>
<dbReference type="RefSeq" id="WP_016555457.1">
    <property type="nucleotide sequence ID" value="NZ_AEYE02000019.1"/>
</dbReference>
<organism evidence="1 2">
    <name type="scientific">Rhizobium grahamii CCGE 502</name>
    <dbReference type="NCBI Taxonomy" id="990285"/>
    <lineage>
        <taxon>Bacteria</taxon>
        <taxon>Pseudomonadati</taxon>
        <taxon>Pseudomonadota</taxon>
        <taxon>Alphaproteobacteria</taxon>
        <taxon>Hyphomicrobiales</taxon>
        <taxon>Rhizobiaceae</taxon>
        <taxon>Rhizobium/Agrobacterium group</taxon>
        <taxon>Rhizobium</taxon>
    </lineage>
</organism>
<dbReference type="Pfam" id="PF06169">
    <property type="entry name" value="DUF982"/>
    <property type="match status" value="1"/>
</dbReference>
<gene>
    <name evidence="1" type="ORF">RGCCGE502_17340</name>
</gene>
<evidence type="ECO:0000313" key="2">
    <source>
        <dbReference type="Proteomes" id="UP000014411"/>
    </source>
</evidence>
<name>S3HE03_9HYPH</name>
<dbReference type="HOGENOM" id="CLU_153231_0_0_5"/>
<evidence type="ECO:0008006" key="3">
    <source>
        <dbReference type="Google" id="ProtNLM"/>
    </source>
</evidence>
<dbReference type="Gene3D" id="6.10.250.730">
    <property type="match status" value="1"/>
</dbReference>
<evidence type="ECO:0000313" key="1">
    <source>
        <dbReference type="EMBL" id="EPE96959.1"/>
    </source>
</evidence>
<feature type="non-terminal residue" evidence="1">
    <location>
        <position position="1"/>
    </location>
</feature>
<protein>
    <recommendedName>
        <fullName evidence="3">DUF982 domain-containing protein</fullName>
    </recommendedName>
</protein>
<dbReference type="AlphaFoldDB" id="S3HE03"/>
<dbReference type="InterPro" id="IPR010385">
    <property type="entry name" value="DUF982"/>
</dbReference>
<proteinExistence type="predicted"/>
<reference evidence="1 2" key="1">
    <citation type="journal article" date="2012" name="J. Bacteriol.">
        <title>Genome sequence of Rhizobium grahamii CCGE502, a broad-host-range symbiont with low nodulation competitiveness in Phaseolus vulgaris.</title>
        <authorList>
            <person name="Althabegoiti M.J."/>
            <person name="Lozano L."/>
            <person name="Torres-Tejerizo G."/>
            <person name="Ormeno-Orrillo E."/>
            <person name="Rogel M.A."/>
            <person name="Gonzalez V."/>
            <person name="Martinez-Romero E."/>
        </authorList>
    </citation>
    <scope>NUCLEOTIDE SEQUENCE [LARGE SCALE GENOMIC DNA]</scope>
    <source>
        <strain evidence="1 2">CCGE 502</strain>
    </source>
</reference>
<sequence>IKPMHVEIDGMGRYRKVQTVQELADMLMSGSWHHHGGKFHRALSTSIRALELHSNAHTARSAFVDAAHEAGMRILPDDMP</sequence>